<dbReference type="AlphaFoldDB" id="A0A1E3GRC7"/>
<keyword evidence="7" id="KW-0998">Cell outer membrane</keyword>
<evidence type="ECO:0000256" key="6">
    <source>
        <dbReference type="ARBA" id="ARBA00023136"/>
    </source>
</evidence>
<keyword evidence="6" id="KW-0472">Membrane</keyword>
<comment type="subcellular location">
    <subcellularLocation>
        <location evidence="1">Cell outer membrane</location>
    </subcellularLocation>
</comment>
<evidence type="ECO:0000313" key="11">
    <source>
        <dbReference type="Proteomes" id="UP000094379"/>
    </source>
</evidence>
<protein>
    <submittedName>
        <fullName evidence="10">Outer membrane protein TolC</fullName>
    </submittedName>
</protein>
<keyword evidence="9" id="KW-0732">Signal</keyword>
<comment type="caution">
    <text evidence="10">The sequence shown here is derived from an EMBL/GenBank/DDBJ whole genome shotgun (WGS) entry which is preliminary data.</text>
</comment>
<dbReference type="EMBL" id="MCRI01000016">
    <property type="protein sequence ID" value="ODN66600.1"/>
    <property type="molecule type" value="Genomic_DNA"/>
</dbReference>
<name>A0A1E3GRC7_9GAMM</name>
<keyword evidence="11" id="KW-1185">Reference proteome</keyword>
<feature type="coiled-coil region" evidence="8">
    <location>
        <begin position="141"/>
        <end position="168"/>
    </location>
</feature>
<dbReference type="GO" id="GO:0015562">
    <property type="term" value="F:efflux transmembrane transporter activity"/>
    <property type="evidence" value="ECO:0007669"/>
    <property type="project" value="InterPro"/>
</dbReference>
<dbReference type="GO" id="GO:1990281">
    <property type="term" value="C:efflux pump complex"/>
    <property type="evidence" value="ECO:0007669"/>
    <property type="project" value="TreeGrafter"/>
</dbReference>
<proteinExistence type="inferred from homology"/>
<evidence type="ECO:0000256" key="4">
    <source>
        <dbReference type="ARBA" id="ARBA00022452"/>
    </source>
</evidence>
<feature type="chain" id="PRO_5009128588" evidence="9">
    <location>
        <begin position="21"/>
        <end position="440"/>
    </location>
</feature>
<dbReference type="SUPFAM" id="SSF56954">
    <property type="entry name" value="Outer membrane efflux proteins (OEP)"/>
    <property type="match status" value="1"/>
</dbReference>
<evidence type="ECO:0000256" key="2">
    <source>
        <dbReference type="ARBA" id="ARBA00007613"/>
    </source>
</evidence>
<evidence type="ECO:0000256" key="9">
    <source>
        <dbReference type="SAM" id="SignalP"/>
    </source>
</evidence>
<accession>A0A1E3GRC7</accession>
<dbReference type="Pfam" id="PF02321">
    <property type="entry name" value="OEP"/>
    <property type="match status" value="2"/>
</dbReference>
<keyword evidence="8" id="KW-0175">Coiled coil</keyword>
<dbReference type="PANTHER" id="PTHR30026">
    <property type="entry name" value="OUTER MEMBRANE PROTEIN TOLC"/>
    <property type="match status" value="1"/>
</dbReference>
<dbReference type="PANTHER" id="PTHR30026:SF20">
    <property type="entry name" value="OUTER MEMBRANE PROTEIN TOLC"/>
    <property type="match status" value="1"/>
</dbReference>
<dbReference type="Gene3D" id="1.20.1600.10">
    <property type="entry name" value="Outer membrane efflux proteins (OEP)"/>
    <property type="match status" value="1"/>
</dbReference>
<dbReference type="NCBIfam" id="TIGR01844">
    <property type="entry name" value="type_I_sec_TolC"/>
    <property type="match status" value="1"/>
</dbReference>
<evidence type="ECO:0000256" key="5">
    <source>
        <dbReference type="ARBA" id="ARBA00022692"/>
    </source>
</evidence>
<dbReference type="STRING" id="291169.A9E74_01663"/>
<evidence type="ECO:0000256" key="8">
    <source>
        <dbReference type="SAM" id="Coils"/>
    </source>
</evidence>
<evidence type="ECO:0000256" key="1">
    <source>
        <dbReference type="ARBA" id="ARBA00004442"/>
    </source>
</evidence>
<keyword evidence="3" id="KW-0813">Transport</keyword>
<reference evidence="10 11" key="1">
    <citation type="submission" date="2016-07" db="EMBL/GenBank/DDBJ databases">
        <title>Draft Genome Sequence of Methylophaga muralis Bur 1.</title>
        <authorList>
            <person name="Vasilenko O.V."/>
            <person name="Doronina N.V."/>
            <person name="Shmareva M.N."/>
            <person name="Tarlachkov S.V."/>
            <person name="Mustakhimov I."/>
            <person name="Trotsenko Y.A."/>
        </authorList>
    </citation>
    <scope>NUCLEOTIDE SEQUENCE [LARGE SCALE GENOMIC DNA]</scope>
    <source>
        <strain evidence="10 11">Bur 1</strain>
    </source>
</reference>
<dbReference type="InterPro" id="IPR003423">
    <property type="entry name" value="OMP_efflux"/>
</dbReference>
<keyword evidence="4" id="KW-1134">Transmembrane beta strand</keyword>
<dbReference type="PATRIC" id="fig|291169.3.peg.1673"/>
<organism evidence="10 11">
    <name type="scientific">Methylophaga muralis</name>
    <dbReference type="NCBI Taxonomy" id="291169"/>
    <lineage>
        <taxon>Bacteria</taxon>
        <taxon>Pseudomonadati</taxon>
        <taxon>Pseudomonadota</taxon>
        <taxon>Gammaproteobacteria</taxon>
        <taxon>Thiotrichales</taxon>
        <taxon>Piscirickettsiaceae</taxon>
        <taxon>Methylophaga</taxon>
    </lineage>
</organism>
<dbReference type="InterPro" id="IPR051906">
    <property type="entry name" value="TolC-like"/>
</dbReference>
<keyword evidence="5" id="KW-0812">Transmembrane</keyword>
<dbReference type="GO" id="GO:0015288">
    <property type="term" value="F:porin activity"/>
    <property type="evidence" value="ECO:0007669"/>
    <property type="project" value="TreeGrafter"/>
</dbReference>
<sequence length="440" mass="48628">MKSLFIVSFFAAVFCRPALAVQDLVDIYYLSVQSDPILMAQGAAQRATGELADQADAAFLPQIDIVANNSRVWSDSSSQRFGGTSEYNDHGYTLSLVQPIYRRNNFVQSRQADIAIEGAAANYQFAEQELIVRVAERYFAVLGAEDDLSFALAELEAIEKQLEQADQRFEVGLATITDVSEARAAYDLANAAVIEAENLVANSREALRETAGVYPGNLAELRDETPLVKPEPESIDEWSEQAIVMNPVLLAAGSNVGLARENIEFERSGHYPTLDLVAQKGYTSQSDSNLSGSNKTHQKILGLQVNIPIYAGGVVSSRTREASFRLDEAMQNEEEQRRAILRQTRAAYNSVMSGISRVNALKQAVYSNQKALESTEAGFEVGTRTTVDVLNARRELFSALRDYSRSRYDYVVNTLRLKQAAGIVSTNDIEQINQWLEPRA</sequence>
<comment type="similarity">
    <text evidence="2">Belongs to the outer membrane factor (OMF) (TC 1.B.17) family.</text>
</comment>
<dbReference type="InterPro" id="IPR010130">
    <property type="entry name" value="T1SS_OMP_TolC"/>
</dbReference>
<evidence type="ECO:0000313" key="10">
    <source>
        <dbReference type="EMBL" id="ODN66600.1"/>
    </source>
</evidence>
<evidence type="ECO:0000256" key="7">
    <source>
        <dbReference type="ARBA" id="ARBA00023237"/>
    </source>
</evidence>
<dbReference type="RefSeq" id="WP_069296113.1">
    <property type="nucleotide sequence ID" value="NZ_MCRI01000016.1"/>
</dbReference>
<dbReference type="GO" id="GO:0009279">
    <property type="term" value="C:cell outer membrane"/>
    <property type="evidence" value="ECO:0007669"/>
    <property type="project" value="UniProtKB-SubCell"/>
</dbReference>
<gene>
    <name evidence="10" type="primary">tolC</name>
    <name evidence="10" type="ORF">A9E74_01663</name>
</gene>
<evidence type="ECO:0000256" key="3">
    <source>
        <dbReference type="ARBA" id="ARBA00022448"/>
    </source>
</evidence>
<feature type="signal peptide" evidence="9">
    <location>
        <begin position="1"/>
        <end position="20"/>
    </location>
</feature>
<dbReference type="Proteomes" id="UP000094379">
    <property type="component" value="Unassembled WGS sequence"/>
</dbReference>